<protein>
    <submittedName>
        <fullName evidence="1">Uncharacterized protein</fullName>
    </submittedName>
</protein>
<evidence type="ECO:0000313" key="2">
    <source>
        <dbReference type="Proteomes" id="UP000016931"/>
    </source>
</evidence>
<dbReference type="GeneID" id="27898332"/>
<keyword evidence="2" id="KW-1185">Reference proteome</keyword>
<dbReference type="AlphaFoldDB" id="M3B400"/>
<reference evidence="1 2" key="1">
    <citation type="journal article" date="2012" name="PLoS Pathog.">
        <title>Diverse lifestyles and strategies of plant pathogenesis encoded in the genomes of eighteen Dothideomycetes fungi.</title>
        <authorList>
            <person name="Ohm R.A."/>
            <person name="Feau N."/>
            <person name="Henrissat B."/>
            <person name="Schoch C.L."/>
            <person name="Horwitz B.A."/>
            <person name="Barry K.W."/>
            <person name="Condon B.J."/>
            <person name="Copeland A.C."/>
            <person name="Dhillon B."/>
            <person name="Glaser F."/>
            <person name="Hesse C.N."/>
            <person name="Kosti I."/>
            <person name="LaButti K."/>
            <person name="Lindquist E.A."/>
            <person name="Lucas S."/>
            <person name="Salamov A.A."/>
            <person name="Bradshaw R.E."/>
            <person name="Ciuffetti L."/>
            <person name="Hamelin R.C."/>
            <person name="Kema G.H.J."/>
            <person name="Lawrence C."/>
            <person name="Scott J.A."/>
            <person name="Spatafora J.W."/>
            <person name="Turgeon B.G."/>
            <person name="de Wit P.J.G.M."/>
            <person name="Zhong S."/>
            <person name="Goodwin S.B."/>
            <person name="Grigoriev I.V."/>
        </authorList>
    </citation>
    <scope>NUCLEOTIDE SEQUENCE [LARGE SCALE GENOMIC DNA]</scope>
    <source>
        <strain evidence="1 2">SO2202</strain>
    </source>
</reference>
<proteinExistence type="predicted"/>
<accession>M3B400</accession>
<dbReference type="HOGENOM" id="CLU_3143948_0_0_1"/>
<sequence>MAKCIPNEEVDASYSPHLPDIFTKSKVLLTSALLNGDYTYLVILAMLSA</sequence>
<dbReference type="RefSeq" id="XP_016762613.1">
    <property type="nucleotide sequence ID" value="XM_016901195.1"/>
</dbReference>
<gene>
    <name evidence="1" type="ORF">SEPMUDRAFT_115762</name>
</gene>
<evidence type="ECO:0000313" key="1">
    <source>
        <dbReference type="EMBL" id="EMF14492.1"/>
    </source>
</evidence>
<dbReference type="Proteomes" id="UP000016931">
    <property type="component" value="Unassembled WGS sequence"/>
</dbReference>
<dbReference type="EMBL" id="KB456262">
    <property type="protein sequence ID" value="EMF14492.1"/>
    <property type="molecule type" value="Genomic_DNA"/>
</dbReference>
<name>M3B400_SPHMS</name>
<organism evidence="1 2">
    <name type="scientific">Sphaerulina musiva (strain SO2202)</name>
    <name type="common">Poplar stem canker fungus</name>
    <name type="synonym">Septoria musiva</name>
    <dbReference type="NCBI Taxonomy" id="692275"/>
    <lineage>
        <taxon>Eukaryota</taxon>
        <taxon>Fungi</taxon>
        <taxon>Dikarya</taxon>
        <taxon>Ascomycota</taxon>
        <taxon>Pezizomycotina</taxon>
        <taxon>Dothideomycetes</taxon>
        <taxon>Dothideomycetidae</taxon>
        <taxon>Mycosphaerellales</taxon>
        <taxon>Mycosphaerellaceae</taxon>
        <taxon>Sphaerulina</taxon>
    </lineage>
</organism>